<keyword evidence="1" id="KW-0472">Membrane</keyword>
<protein>
    <submittedName>
        <fullName evidence="2">Uncharacterized protein</fullName>
    </submittedName>
</protein>
<dbReference type="EMBL" id="WOCE01000005">
    <property type="protein sequence ID" value="KAE9613115.1"/>
    <property type="molecule type" value="Genomic_DNA"/>
</dbReference>
<name>A0A6A4QFK4_LUPAL</name>
<keyword evidence="3" id="KW-1185">Reference proteome</keyword>
<comment type="caution">
    <text evidence="2">The sequence shown here is derived from an EMBL/GenBank/DDBJ whole genome shotgun (WGS) entry which is preliminary data.</text>
</comment>
<evidence type="ECO:0000256" key="1">
    <source>
        <dbReference type="SAM" id="Phobius"/>
    </source>
</evidence>
<proteinExistence type="predicted"/>
<reference evidence="3" key="1">
    <citation type="journal article" date="2020" name="Nat. Commun.">
        <title>Genome sequence of the cluster root forming white lupin.</title>
        <authorList>
            <person name="Hufnagel B."/>
            <person name="Marques A."/>
            <person name="Soriano A."/>
            <person name="Marques L."/>
            <person name="Divol F."/>
            <person name="Doumas P."/>
            <person name="Sallet E."/>
            <person name="Mancinotti D."/>
            <person name="Carrere S."/>
            <person name="Marande W."/>
            <person name="Arribat S."/>
            <person name="Keller J."/>
            <person name="Huneau C."/>
            <person name="Blein T."/>
            <person name="Aime D."/>
            <person name="Laguerre M."/>
            <person name="Taylor J."/>
            <person name="Schubert V."/>
            <person name="Nelson M."/>
            <person name="Geu-Flores F."/>
            <person name="Crespi M."/>
            <person name="Gallardo-Guerrero K."/>
            <person name="Delaux P.-M."/>
            <person name="Salse J."/>
            <person name="Berges H."/>
            <person name="Guyot R."/>
            <person name="Gouzy J."/>
            <person name="Peret B."/>
        </authorList>
    </citation>
    <scope>NUCLEOTIDE SEQUENCE [LARGE SCALE GENOMIC DNA]</scope>
    <source>
        <strain evidence="3">cv. Amiga</strain>
    </source>
</reference>
<feature type="transmembrane region" description="Helical" evidence="1">
    <location>
        <begin position="38"/>
        <end position="60"/>
    </location>
</feature>
<keyword evidence="1" id="KW-0812">Transmembrane</keyword>
<evidence type="ECO:0000313" key="3">
    <source>
        <dbReference type="Proteomes" id="UP000447434"/>
    </source>
</evidence>
<sequence length="78" mass="8912">MSNLYTPVVSLCLETQPCNLAIKYLATEKEKYQLLLKAKIVICMMTVCICPSTIVFTVYYRVHITTIPQRQPRLSQAS</sequence>
<accession>A0A6A4QFK4</accession>
<organism evidence="2 3">
    <name type="scientific">Lupinus albus</name>
    <name type="common">White lupine</name>
    <name type="synonym">Lupinus termis</name>
    <dbReference type="NCBI Taxonomy" id="3870"/>
    <lineage>
        <taxon>Eukaryota</taxon>
        <taxon>Viridiplantae</taxon>
        <taxon>Streptophyta</taxon>
        <taxon>Embryophyta</taxon>
        <taxon>Tracheophyta</taxon>
        <taxon>Spermatophyta</taxon>
        <taxon>Magnoliopsida</taxon>
        <taxon>eudicotyledons</taxon>
        <taxon>Gunneridae</taxon>
        <taxon>Pentapetalae</taxon>
        <taxon>rosids</taxon>
        <taxon>fabids</taxon>
        <taxon>Fabales</taxon>
        <taxon>Fabaceae</taxon>
        <taxon>Papilionoideae</taxon>
        <taxon>50 kb inversion clade</taxon>
        <taxon>genistoids sensu lato</taxon>
        <taxon>core genistoids</taxon>
        <taxon>Genisteae</taxon>
        <taxon>Lupinus</taxon>
    </lineage>
</organism>
<dbReference type="AlphaFoldDB" id="A0A6A4QFK4"/>
<keyword evidence="1" id="KW-1133">Transmembrane helix</keyword>
<evidence type="ECO:0000313" key="2">
    <source>
        <dbReference type="EMBL" id="KAE9613115.1"/>
    </source>
</evidence>
<gene>
    <name evidence="2" type="ORF">Lalb_Chr05g0214131</name>
</gene>
<dbReference type="Proteomes" id="UP000447434">
    <property type="component" value="Chromosome 5"/>
</dbReference>